<name>A0A9P8T805_9ASCO</name>
<dbReference type="Proteomes" id="UP000769157">
    <property type="component" value="Unassembled WGS sequence"/>
</dbReference>
<reference evidence="1" key="2">
    <citation type="submission" date="2021-01" db="EMBL/GenBank/DDBJ databases">
        <authorList>
            <person name="Schikora-Tamarit M.A."/>
        </authorList>
    </citation>
    <scope>NUCLEOTIDE SEQUENCE</scope>
    <source>
        <strain evidence="1">CBS6075</strain>
    </source>
</reference>
<protein>
    <submittedName>
        <fullName evidence="1">Uncharacterized protein</fullName>
    </submittedName>
</protein>
<organism evidence="1 2">
    <name type="scientific">Ogataea philodendri</name>
    <dbReference type="NCBI Taxonomy" id="1378263"/>
    <lineage>
        <taxon>Eukaryota</taxon>
        <taxon>Fungi</taxon>
        <taxon>Dikarya</taxon>
        <taxon>Ascomycota</taxon>
        <taxon>Saccharomycotina</taxon>
        <taxon>Pichiomycetes</taxon>
        <taxon>Pichiales</taxon>
        <taxon>Pichiaceae</taxon>
        <taxon>Ogataea</taxon>
    </lineage>
</organism>
<dbReference type="AlphaFoldDB" id="A0A9P8T805"/>
<gene>
    <name evidence="1" type="ORF">OGAPHI_002444</name>
</gene>
<evidence type="ECO:0000313" key="1">
    <source>
        <dbReference type="EMBL" id="KAH3668690.1"/>
    </source>
</evidence>
<reference evidence="1" key="1">
    <citation type="journal article" date="2021" name="Open Biol.">
        <title>Shared evolutionary footprints suggest mitochondrial oxidative damage underlies multiple complex I losses in fungi.</title>
        <authorList>
            <person name="Schikora-Tamarit M.A."/>
            <person name="Marcet-Houben M."/>
            <person name="Nosek J."/>
            <person name="Gabaldon T."/>
        </authorList>
    </citation>
    <scope>NUCLEOTIDE SEQUENCE</scope>
    <source>
        <strain evidence="1">CBS6075</strain>
    </source>
</reference>
<accession>A0A9P8T805</accession>
<sequence length="238" mass="24788">MFLGRGGGASLGGGVIFGGGGAPVNGPAPVPKLIPGGAAITGAVGAAGAVDTGADGAFSLFSCVPSKRCLLASGSTYPSASPVKSFIIMSSSLSCLAVSSKSALQSLAICPMFPHREQTKDCAKFCLPKLGHSYRLCPFSPQFKQTFSSETRSVPFKIASCFSWSLLCSFWPSGALIAFLMISPQSFMAFWILSSVSAVIRQCKSSSILFWSVLTNAEFRPSLTDPLPLIPILAPLFS</sequence>
<keyword evidence="2" id="KW-1185">Reference proteome</keyword>
<dbReference type="GeneID" id="70234411"/>
<evidence type="ECO:0000313" key="2">
    <source>
        <dbReference type="Proteomes" id="UP000769157"/>
    </source>
</evidence>
<proteinExistence type="predicted"/>
<dbReference type="EMBL" id="JAEUBE010000158">
    <property type="protein sequence ID" value="KAH3668690.1"/>
    <property type="molecule type" value="Genomic_DNA"/>
</dbReference>
<dbReference type="RefSeq" id="XP_046063104.1">
    <property type="nucleotide sequence ID" value="XM_046203315.1"/>
</dbReference>
<comment type="caution">
    <text evidence="1">The sequence shown here is derived from an EMBL/GenBank/DDBJ whole genome shotgun (WGS) entry which is preliminary data.</text>
</comment>